<feature type="compositionally biased region" description="Polar residues" evidence="6">
    <location>
        <begin position="164"/>
        <end position="177"/>
    </location>
</feature>
<keyword evidence="4" id="KW-0677">Repeat</keyword>
<dbReference type="InterPro" id="IPR001849">
    <property type="entry name" value="PH_domain"/>
</dbReference>
<evidence type="ECO:0000256" key="3">
    <source>
        <dbReference type="ARBA" id="ARBA00022490"/>
    </source>
</evidence>
<dbReference type="SUPFAM" id="SSF50729">
    <property type="entry name" value="PH domain-like"/>
    <property type="match status" value="1"/>
</dbReference>
<keyword evidence="3" id="KW-0963">Cytoplasm</keyword>
<dbReference type="PANTHER" id="PTHR10554:SF12">
    <property type="entry name" value="IP02644P"/>
    <property type="match status" value="1"/>
</dbReference>
<dbReference type="InterPro" id="IPR055108">
    <property type="entry name" value="Syntrophin_4th"/>
</dbReference>
<reference evidence="8" key="2">
    <citation type="submission" date="2017-10" db="EMBL/GenBank/DDBJ databases">
        <title>Ladona fulva Genome sequencing and assembly.</title>
        <authorList>
            <person name="Murali S."/>
            <person name="Richards S."/>
            <person name="Bandaranaike D."/>
            <person name="Bellair M."/>
            <person name="Blankenburg K."/>
            <person name="Chao H."/>
            <person name="Dinh H."/>
            <person name="Doddapaneni H."/>
            <person name="Dugan-Rocha S."/>
            <person name="Elkadiri S."/>
            <person name="Gnanaolivu R."/>
            <person name="Hernandez B."/>
            <person name="Skinner E."/>
            <person name="Javaid M."/>
            <person name="Lee S."/>
            <person name="Li M."/>
            <person name="Ming W."/>
            <person name="Munidasa M."/>
            <person name="Muniz J."/>
            <person name="Nguyen L."/>
            <person name="Hughes D."/>
            <person name="Osuji N."/>
            <person name="Pu L.-L."/>
            <person name="Puazo M."/>
            <person name="Qu C."/>
            <person name="Quiroz J."/>
            <person name="Raj R."/>
            <person name="Weissenberger G."/>
            <person name="Xin Y."/>
            <person name="Zou X."/>
            <person name="Han Y."/>
            <person name="Worley K."/>
            <person name="Muzny D."/>
            <person name="Gibbs R."/>
        </authorList>
    </citation>
    <scope>NUCLEOTIDE SEQUENCE</scope>
    <source>
        <strain evidence="8">Sampled in the wild</strain>
    </source>
</reference>
<proteinExistence type="predicted"/>
<dbReference type="OrthoDB" id="409749at2759"/>
<evidence type="ECO:0000313" key="8">
    <source>
        <dbReference type="EMBL" id="KAG8231578.1"/>
    </source>
</evidence>
<dbReference type="GO" id="GO:0005737">
    <property type="term" value="C:cytoplasm"/>
    <property type="evidence" value="ECO:0007669"/>
    <property type="project" value="UniProtKB-SubCell"/>
</dbReference>
<dbReference type="InterPro" id="IPR015482">
    <property type="entry name" value="Syntrophin"/>
</dbReference>
<dbReference type="InterPro" id="IPR041428">
    <property type="entry name" value="PHsplit_syntrophin"/>
</dbReference>
<feature type="compositionally biased region" description="Low complexity" evidence="6">
    <location>
        <begin position="183"/>
        <end position="197"/>
    </location>
</feature>
<feature type="region of interest" description="Disordered" evidence="6">
    <location>
        <begin position="38"/>
        <end position="61"/>
    </location>
</feature>
<name>A0A8K0KBY9_LADFU</name>
<reference evidence="8" key="1">
    <citation type="submission" date="2013-04" db="EMBL/GenBank/DDBJ databases">
        <authorList>
            <person name="Qu J."/>
            <person name="Murali S.C."/>
            <person name="Bandaranaike D."/>
            <person name="Bellair M."/>
            <person name="Blankenburg K."/>
            <person name="Chao H."/>
            <person name="Dinh H."/>
            <person name="Doddapaneni H."/>
            <person name="Downs B."/>
            <person name="Dugan-Rocha S."/>
            <person name="Elkadiri S."/>
            <person name="Gnanaolivu R.D."/>
            <person name="Hernandez B."/>
            <person name="Javaid M."/>
            <person name="Jayaseelan J.C."/>
            <person name="Lee S."/>
            <person name="Li M."/>
            <person name="Ming W."/>
            <person name="Munidasa M."/>
            <person name="Muniz J."/>
            <person name="Nguyen L."/>
            <person name="Ongeri F."/>
            <person name="Osuji N."/>
            <person name="Pu L.-L."/>
            <person name="Puazo M."/>
            <person name="Qu C."/>
            <person name="Quiroz J."/>
            <person name="Raj R."/>
            <person name="Weissenberger G."/>
            <person name="Xin Y."/>
            <person name="Zou X."/>
            <person name="Han Y."/>
            <person name="Richards S."/>
            <person name="Worley K."/>
            <person name="Muzny D."/>
            <person name="Gibbs R."/>
        </authorList>
    </citation>
    <scope>NUCLEOTIDE SEQUENCE</scope>
    <source>
        <strain evidence="8">Sampled in the wild</strain>
    </source>
</reference>
<dbReference type="AlphaFoldDB" id="A0A8K0KBY9"/>
<evidence type="ECO:0000313" key="9">
    <source>
        <dbReference type="Proteomes" id="UP000792457"/>
    </source>
</evidence>
<dbReference type="PANTHER" id="PTHR10554">
    <property type="entry name" value="SYNTROPHIN"/>
    <property type="match status" value="1"/>
</dbReference>
<feature type="non-terminal residue" evidence="8">
    <location>
        <position position="406"/>
    </location>
</feature>
<accession>A0A8K0KBY9</accession>
<dbReference type="GO" id="GO:0005198">
    <property type="term" value="F:structural molecule activity"/>
    <property type="evidence" value="ECO:0007669"/>
    <property type="project" value="InterPro"/>
</dbReference>
<protein>
    <recommendedName>
        <fullName evidence="7">PH domain-containing protein</fullName>
    </recommendedName>
</protein>
<dbReference type="InterPro" id="IPR011993">
    <property type="entry name" value="PH-like_dom_sf"/>
</dbReference>
<evidence type="ECO:0000256" key="1">
    <source>
        <dbReference type="ARBA" id="ARBA00004170"/>
    </source>
</evidence>
<feature type="region of interest" description="Disordered" evidence="6">
    <location>
        <begin position="164"/>
        <end position="197"/>
    </location>
</feature>
<dbReference type="Pfam" id="PF18012">
    <property type="entry name" value="PH_17"/>
    <property type="match status" value="1"/>
</dbReference>
<evidence type="ECO:0000256" key="2">
    <source>
        <dbReference type="ARBA" id="ARBA00004496"/>
    </source>
</evidence>
<dbReference type="CDD" id="cd01258">
    <property type="entry name" value="PHsplit_syntrophin"/>
    <property type="match status" value="1"/>
</dbReference>
<comment type="subcellular location">
    <subcellularLocation>
        <location evidence="2">Cytoplasm</location>
    </subcellularLocation>
    <subcellularLocation>
        <location evidence="1">Membrane</location>
        <topology evidence="1">Peripheral membrane protein</topology>
    </subcellularLocation>
</comment>
<evidence type="ECO:0000256" key="5">
    <source>
        <dbReference type="ARBA" id="ARBA00023136"/>
    </source>
</evidence>
<dbReference type="Pfam" id="PF23012">
    <property type="entry name" value="Syntrophin_4th"/>
    <property type="match status" value="1"/>
</dbReference>
<keyword evidence="9" id="KW-1185">Reference proteome</keyword>
<feature type="domain" description="PH" evidence="7">
    <location>
        <begin position="148"/>
        <end position="301"/>
    </location>
</feature>
<dbReference type="EMBL" id="KZ308560">
    <property type="protein sequence ID" value="KAG8231578.1"/>
    <property type="molecule type" value="Genomic_DNA"/>
</dbReference>
<keyword evidence="5" id="KW-0472">Membrane</keyword>
<comment type="caution">
    <text evidence="8">The sequence shown here is derived from an EMBL/GenBank/DDBJ whole genome shotgun (WGS) entry which is preliminary data.</text>
</comment>
<dbReference type="GO" id="GO:0016010">
    <property type="term" value="C:dystrophin-associated glycoprotein complex"/>
    <property type="evidence" value="ECO:0007669"/>
    <property type="project" value="TreeGrafter"/>
</dbReference>
<feature type="domain" description="PH" evidence="7">
    <location>
        <begin position="18"/>
        <end position="127"/>
    </location>
</feature>
<dbReference type="SMART" id="SM00233">
    <property type="entry name" value="PH"/>
    <property type="match status" value="2"/>
</dbReference>
<evidence type="ECO:0000259" key="7">
    <source>
        <dbReference type="SMART" id="SM00233"/>
    </source>
</evidence>
<organism evidence="8 9">
    <name type="scientific">Ladona fulva</name>
    <name type="common">Scarce chaser dragonfly</name>
    <name type="synonym">Libellula fulva</name>
    <dbReference type="NCBI Taxonomy" id="123851"/>
    <lineage>
        <taxon>Eukaryota</taxon>
        <taxon>Metazoa</taxon>
        <taxon>Ecdysozoa</taxon>
        <taxon>Arthropoda</taxon>
        <taxon>Hexapoda</taxon>
        <taxon>Insecta</taxon>
        <taxon>Pterygota</taxon>
        <taxon>Palaeoptera</taxon>
        <taxon>Odonata</taxon>
        <taxon>Epiprocta</taxon>
        <taxon>Anisoptera</taxon>
        <taxon>Libelluloidea</taxon>
        <taxon>Libellulidae</taxon>
        <taxon>Ladona</taxon>
    </lineage>
</organism>
<evidence type="ECO:0000256" key="6">
    <source>
        <dbReference type="SAM" id="MobiDB-lite"/>
    </source>
</evidence>
<evidence type="ECO:0000256" key="4">
    <source>
        <dbReference type="ARBA" id="ARBA00022737"/>
    </source>
</evidence>
<gene>
    <name evidence="8" type="ORF">J437_LFUL011574</name>
</gene>
<dbReference type="Proteomes" id="UP000792457">
    <property type="component" value="Unassembled WGS sequence"/>
</dbReference>
<dbReference type="Gene3D" id="2.30.29.30">
    <property type="entry name" value="Pleckstrin-homology domain (PH domain)/Phosphotyrosine-binding domain (PTB)"/>
    <property type="match status" value="1"/>
</dbReference>
<feature type="compositionally biased region" description="Low complexity" evidence="6">
    <location>
        <begin position="45"/>
        <end position="59"/>
    </location>
</feature>
<sequence>VTSFYLSVKYLREVTPYFRKASIISEVGWELQRGFLSAEPPQPPSHSLHPTSLSSPSTLNGENHRTDARYIPLQLCYLVRNFRVPDPELRTIELHSPDGIHCCVLRAADSSEASSWFNALHSAIGSLTSKAMLEANRALALANTDVELQRIGWLARRTPSSGVGHNLYDGNTGSGTDTFPEDGLSSSGSGERSGNGNNSRWQGIFAAVTQKELRLYGSAPWSLEAWSSPILTCPLLSTRLLSSSHRGSSIGGGTITSGAETITFSVRVGTAEGVAMHRFRAETHRDLADWARALLIGAHNVVQLQKTLTTRCVWQGHHANLVLHYENGFNLTEMGTATGVVGRTLWSFPFEQLRSSADDASRLLWLEFGGEGGGEMELDLEACPKPLVFALHNFLSAKMHRLGLFA</sequence>